<keyword evidence="7" id="KW-0436">Ligase</keyword>
<dbReference type="OrthoDB" id="9073661at2"/>
<feature type="transmembrane region" description="Helical" evidence="5">
    <location>
        <begin position="164"/>
        <end position="185"/>
    </location>
</feature>
<dbReference type="Proteomes" id="UP000219482">
    <property type="component" value="Unassembled WGS sequence"/>
</dbReference>
<feature type="transmembrane region" description="Helical" evidence="5">
    <location>
        <begin position="365"/>
        <end position="383"/>
    </location>
</feature>
<proteinExistence type="predicted"/>
<feature type="transmembrane region" description="Helical" evidence="5">
    <location>
        <begin position="137"/>
        <end position="157"/>
    </location>
</feature>
<reference evidence="8" key="1">
    <citation type="submission" date="2017-09" db="EMBL/GenBank/DDBJ databases">
        <authorList>
            <person name="Varghese N."/>
            <person name="Submissions S."/>
        </authorList>
    </citation>
    <scope>NUCLEOTIDE SEQUENCE [LARGE SCALE GENOMIC DNA]</scope>
    <source>
        <strain evidence="8">DSM 44270</strain>
    </source>
</reference>
<feature type="transmembrane region" description="Helical" evidence="5">
    <location>
        <begin position="336"/>
        <end position="359"/>
    </location>
</feature>
<feature type="transmembrane region" description="Helical" evidence="5">
    <location>
        <begin position="241"/>
        <end position="271"/>
    </location>
</feature>
<feature type="transmembrane region" description="Helical" evidence="5">
    <location>
        <begin position="205"/>
        <end position="229"/>
    </location>
</feature>
<dbReference type="PANTHER" id="PTHR37422">
    <property type="entry name" value="TEICHURONIC ACID BIOSYNTHESIS PROTEIN TUAE"/>
    <property type="match status" value="1"/>
</dbReference>
<feature type="transmembrane region" description="Helical" evidence="5">
    <location>
        <begin position="277"/>
        <end position="297"/>
    </location>
</feature>
<feature type="domain" description="O-antigen ligase-related" evidence="6">
    <location>
        <begin position="245"/>
        <end position="379"/>
    </location>
</feature>
<evidence type="ECO:0000256" key="1">
    <source>
        <dbReference type="ARBA" id="ARBA00004141"/>
    </source>
</evidence>
<evidence type="ECO:0000259" key="6">
    <source>
        <dbReference type="Pfam" id="PF04932"/>
    </source>
</evidence>
<dbReference type="EMBL" id="OCNK01000003">
    <property type="protein sequence ID" value="SOE00369.1"/>
    <property type="molecule type" value="Genomic_DNA"/>
</dbReference>
<organism evidence="7 8">
    <name type="scientific">Blastococcus haudaquaticus</name>
    <dbReference type="NCBI Taxonomy" id="1938745"/>
    <lineage>
        <taxon>Bacteria</taxon>
        <taxon>Bacillati</taxon>
        <taxon>Actinomycetota</taxon>
        <taxon>Actinomycetes</taxon>
        <taxon>Geodermatophilales</taxon>
        <taxon>Geodermatophilaceae</taxon>
        <taxon>Blastococcus</taxon>
    </lineage>
</organism>
<keyword evidence="8" id="KW-1185">Reference proteome</keyword>
<dbReference type="RefSeq" id="WP_097184306.1">
    <property type="nucleotide sequence ID" value="NZ_OCNK01000003.1"/>
</dbReference>
<evidence type="ECO:0000313" key="7">
    <source>
        <dbReference type="EMBL" id="SOE00369.1"/>
    </source>
</evidence>
<gene>
    <name evidence="7" type="ORF">SAMN06272739_2558</name>
</gene>
<keyword evidence="3 5" id="KW-1133">Transmembrane helix</keyword>
<dbReference type="InterPro" id="IPR051533">
    <property type="entry name" value="WaaL-like"/>
</dbReference>
<evidence type="ECO:0000256" key="4">
    <source>
        <dbReference type="ARBA" id="ARBA00023136"/>
    </source>
</evidence>
<dbReference type="InterPro" id="IPR007016">
    <property type="entry name" value="O-antigen_ligase-rel_domated"/>
</dbReference>
<accession>A0A286GZ43</accession>
<dbReference type="GO" id="GO:0016020">
    <property type="term" value="C:membrane"/>
    <property type="evidence" value="ECO:0007669"/>
    <property type="project" value="UniProtKB-SubCell"/>
</dbReference>
<evidence type="ECO:0000256" key="3">
    <source>
        <dbReference type="ARBA" id="ARBA00022989"/>
    </source>
</evidence>
<evidence type="ECO:0000256" key="2">
    <source>
        <dbReference type="ARBA" id="ARBA00022692"/>
    </source>
</evidence>
<comment type="subcellular location">
    <subcellularLocation>
        <location evidence="1">Membrane</location>
        <topology evidence="1">Multi-pass membrane protein</topology>
    </subcellularLocation>
</comment>
<keyword evidence="2 5" id="KW-0812">Transmembrane</keyword>
<protein>
    <submittedName>
        <fullName evidence="7">O-antigen ligase</fullName>
    </submittedName>
</protein>
<feature type="transmembrane region" description="Helical" evidence="5">
    <location>
        <begin position="78"/>
        <end position="98"/>
    </location>
</feature>
<dbReference type="Pfam" id="PF04932">
    <property type="entry name" value="Wzy_C"/>
    <property type="match status" value="1"/>
</dbReference>
<keyword evidence="4 5" id="KW-0472">Membrane</keyword>
<dbReference type="AlphaFoldDB" id="A0A286GZ43"/>
<feature type="transmembrane region" description="Helical" evidence="5">
    <location>
        <begin position="110"/>
        <end position="131"/>
    </location>
</feature>
<evidence type="ECO:0000313" key="8">
    <source>
        <dbReference type="Proteomes" id="UP000219482"/>
    </source>
</evidence>
<sequence length="467" mass="49997">MTEHETVKPTGRTLAVATDARQARPVRPVHPLPPSPDWRYGSVDTPPLSTRLALCIAGTAFLFAATGRGVLESFGPKLVAYAVQFALLGAALVVLFAVGRPERRQPRRGTSAVAYAAIIVFVTSSIVTAMGPTGSSGLVYVIVMTFYLGLFWAFSSFRFAHIGYWINSSTLAAITITIVIVALFQQYTSLFGYLPGNDTFSVAGYIRPASITGSYLHYPLALAVLLFPLFQYSARRSTISFLVGAIGTVALVLSLSRSGLLILIGGCLVWLLVRRAWVPFATLSLFFAVLALLPVTWSQNAYLERVLDAGSLSASGNTGRVALWQQGWEMWLDSPLLVGGYVGVVTNAASNLGGGSGIIVESGLLQQMLNFGLLGAGLFYLVLLSGTRRIDRSHAWLISGLIAAAVESVFYQSIEVLPYMALLSVYPAVSDSIRTGRSGPAADAAVGSEAFNQEENNARLGRNRRTA</sequence>
<dbReference type="PANTHER" id="PTHR37422:SF13">
    <property type="entry name" value="LIPOPOLYSACCHARIDE BIOSYNTHESIS PROTEIN PA4999-RELATED"/>
    <property type="match status" value="1"/>
</dbReference>
<dbReference type="GO" id="GO:0016874">
    <property type="term" value="F:ligase activity"/>
    <property type="evidence" value="ECO:0007669"/>
    <property type="project" value="UniProtKB-KW"/>
</dbReference>
<evidence type="ECO:0000256" key="5">
    <source>
        <dbReference type="SAM" id="Phobius"/>
    </source>
</evidence>
<name>A0A286GZ43_9ACTN</name>
<feature type="transmembrane region" description="Helical" evidence="5">
    <location>
        <begin position="48"/>
        <end position="66"/>
    </location>
</feature>